<comment type="caution">
    <text evidence="7">The sequence shown here is derived from an EMBL/GenBank/DDBJ whole genome shotgun (WGS) entry which is preliminary data.</text>
</comment>
<organism evidence="7 8">
    <name type="scientific">Thermodesulfovibrio aggregans</name>
    <dbReference type="NCBI Taxonomy" id="86166"/>
    <lineage>
        <taxon>Bacteria</taxon>
        <taxon>Pseudomonadati</taxon>
        <taxon>Nitrospirota</taxon>
        <taxon>Thermodesulfovibrionia</taxon>
        <taxon>Thermodesulfovibrionales</taxon>
        <taxon>Thermodesulfovibrionaceae</taxon>
        <taxon>Thermodesulfovibrio</taxon>
    </lineage>
</organism>
<dbReference type="InterPro" id="IPR053931">
    <property type="entry name" value="RapZ_C"/>
</dbReference>
<dbReference type="PANTHER" id="PTHR30448:SF0">
    <property type="entry name" value="RNASE ADAPTER PROTEIN RAPZ"/>
    <property type="match status" value="1"/>
</dbReference>
<dbReference type="Pfam" id="PF22740">
    <property type="entry name" value="PapZ_C"/>
    <property type="match status" value="1"/>
</dbReference>
<dbReference type="HAMAP" id="MF_00636">
    <property type="entry name" value="RapZ_like"/>
    <property type="match status" value="1"/>
</dbReference>
<dbReference type="GO" id="GO:0005525">
    <property type="term" value="F:GTP binding"/>
    <property type="evidence" value="ECO:0007669"/>
    <property type="project" value="UniProtKB-UniRule"/>
</dbReference>
<evidence type="ECO:0000256" key="4">
    <source>
        <dbReference type="HAMAP-Rule" id="MF_00636"/>
    </source>
</evidence>
<dbReference type="EMBL" id="BCNO01000002">
    <property type="protein sequence ID" value="GAQ95329.1"/>
    <property type="molecule type" value="Genomic_DNA"/>
</dbReference>
<dbReference type="STRING" id="86166.TAGGR_2219"/>
<evidence type="ECO:0000313" key="8">
    <source>
        <dbReference type="Proteomes" id="UP000054976"/>
    </source>
</evidence>
<dbReference type="Proteomes" id="UP000054976">
    <property type="component" value="Unassembled WGS sequence"/>
</dbReference>
<feature type="domain" description="RapZ C-terminal" evidence="6">
    <location>
        <begin position="165"/>
        <end position="283"/>
    </location>
</feature>
<keyword evidence="1 4" id="KW-0547">Nucleotide-binding</keyword>
<dbReference type="InterPro" id="IPR053930">
    <property type="entry name" value="RapZ-like_N"/>
</dbReference>
<evidence type="ECO:0000259" key="6">
    <source>
        <dbReference type="Pfam" id="PF22740"/>
    </source>
</evidence>
<feature type="binding site" evidence="4">
    <location>
        <begin position="12"/>
        <end position="19"/>
    </location>
    <ligand>
        <name>ATP</name>
        <dbReference type="ChEBI" id="CHEBI:30616"/>
    </ligand>
</feature>
<dbReference type="NCBIfam" id="NF003828">
    <property type="entry name" value="PRK05416.1"/>
    <property type="match status" value="1"/>
</dbReference>
<feature type="binding site" evidence="4">
    <location>
        <begin position="62"/>
        <end position="65"/>
    </location>
    <ligand>
        <name>GTP</name>
        <dbReference type="ChEBI" id="CHEBI:37565"/>
    </ligand>
</feature>
<dbReference type="Pfam" id="PF03668">
    <property type="entry name" value="RapZ-like_N"/>
    <property type="match status" value="1"/>
</dbReference>
<evidence type="ECO:0000256" key="1">
    <source>
        <dbReference type="ARBA" id="ARBA00022741"/>
    </source>
</evidence>
<sequence>MSSDKFIVIVTGLSGAGKTVTLRTLEDIGFFCVDNLPPPVILEFLKLLEEYTNVKNIAIGIDIRVQQFLEEATKVIEKIKNTYKAEILFLEADEDTILLRYKETRRPHPLSTYSSNLIEAIKRERTLLYCLRSLSDRIIDTSSFNPHQLRALVRSIYASEEILPSVTIISFGYKKGIPTNADLVFDARFLPNPYFIPSLMDLNGTDQSVKNFVLSQKETVEFLSHVKNFLTFAVSGYKKEGRAYITIAIGCTGGKHRSVVLAEEIAQHLKSLSFNPVVIHRDL</sequence>
<dbReference type="AlphaFoldDB" id="A0A0U9HWH6"/>
<accession>A0A0U9HWH6</accession>
<proteinExistence type="inferred from homology"/>
<dbReference type="InterPro" id="IPR005337">
    <property type="entry name" value="RapZ-like"/>
</dbReference>
<dbReference type="GO" id="GO:0005524">
    <property type="term" value="F:ATP binding"/>
    <property type="evidence" value="ECO:0007669"/>
    <property type="project" value="UniProtKB-UniRule"/>
</dbReference>
<name>A0A0U9HWH6_9BACT</name>
<gene>
    <name evidence="7" type="ORF">TAGGR_2219</name>
</gene>
<reference evidence="8" key="1">
    <citation type="submission" date="2016-01" db="EMBL/GenBank/DDBJ databases">
        <title>Draft genome sequence of Thermodesulfovibrio aggregans strain TGE-P1.</title>
        <authorList>
            <person name="Sekiguchi Y."/>
            <person name="Ohashi A."/>
            <person name="Matsuura N."/>
            <person name="Tourlousse M.D."/>
        </authorList>
    </citation>
    <scope>NUCLEOTIDE SEQUENCE [LARGE SCALE GENOMIC DNA]</scope>
    <source>
        <strain evidence="8">TGE-P1</strain>
    </source>
</reference>
<dbReference type="InterPro" id="IPR027417">
    <property type="entry name" value="P-loop_NTPase"/>
</dbReference>
<keyword evidence="2 4" id="KW-0067">ATP-binding</keyword>
<dbReference type="SUPFAM" id="SSF52540">
    <property type="entry name" value="P-loop containing nucleoside triphosphate hydrolases"/>
    <property type="match status" value="1"/>
</dbReference>
<keyword evidence="8" id="KW-1185">Reference proteome</keyword>
<evidence type="ECO:0000313" key="7">
    <source>
        <dbReference type="EMBL" id="GAQ95329.1"/>
    </source>
</evidence>
<evidence type="ECO:0000256" key="2">
    <source>
        <dbReference type="ARBA" id="ARBA00022840"/>
    </source>
</evidence>
<dbReference type="PIRSF" id="PIRSF005052">
    <property type="entry name" value="P-loopkin"/>
    <property type="match status" value="1"/>
</dbReference>
<evidence type="ECO:0000256" key="3">
    <source>
        <dbReference type="ARBA" id="ARBA00023134"/>
    </source>
</evidence>
<keyword evidence="3 4" id="KW-0342">GTP-binding</keyword>
<feature type="domain" description="RapZ-like N-terminal" evidence="5">
    <location>
        <begin position="7"/>
        <end position="159"/>
    </location>
</feature>
<evidence type="ECO:0000259" key="5">
    <source>
        <dbReference type="Pfam" id="PF03668"/>
    </source>
</evidence>
<protein>
    <submittedName>
        <fullName evidence="7">UPF0042 nucleotide-binding protein</fullName>
    </submittedName>
</protein>
<dbReference type="PANTHER" id="PTHR30448">
    <property type="entry name" value="RNASE ADAPTER PROTEIN RAPZ"/>
    <property type="match status" value="1"/>
</dbReference>